<accession>A0A8J3XRS6</accession>
<name>A0A8J3XRS6_9ACTN</name>
<gene>
    <name evidence="2" type="ORF">Pth03_07610</name>
</gene>
<dbReference type="GO" id="GO:0008168">
    <property type="term" value="F:methyltransferase activity"/>
    <property type="evidence" value="ECO:0007669"/>
    <property type="project" value="UniProtKB-KW"/>
</dbReference>
<evidence type="ECO:0000313" key="3">
    <source>
        <dbReference type="Proteomes" id="UP000605992"/>
    </source>
</evidence>
<dbReference type="EMBL" id="BOOR01000005">
    <property type="protein sequence ID" value="GII52372.1"/>
    <property type="molecule type" value="Genomic_DNA"/>
</dbReference>
<sequence>MLGSTDLEHRRLMAQGHVLRPWTERFLRAPGLRPGMSVLDLGSGAGDVSLLAAQIVGSRGRVLGVDRDPVVVEKARGRAAAEGLAGTVSFEVTALEDLAGSLSFDAVVGRFVLLYQRDPAEILRRFTRFLRPGGIVAFHEIDLTNENPSWPPCPTWDDSYRLLAEVYRAHGTPPDFGRQLNRTFLDAGLPSPEVEAVGIVGTHEGSPLFDWMAQSLRSLKPALTKWGLSLPQGLQPDDALADALRTAVFEQGSQVMGPIQYGAWTQTP</sequence>
<dbReference type="GO" id="GO:0032259">
    <property type="term" value="P:methylation"/>
    <property type="evidence" value="ECO:0007669"/>
    <property type="project" value="UniProtKB-KW"/>
</dbReference>
<comment type="caution">
    <text evidence="2">The sequence shown here is derived from an EMBL/GenBank/DDBJ whole genome shotgun (WGS) entry which is preliminary data.</text>
</comment>
<keyword evidence="2" id="KW-0489">Methyltransferase</keyword>
<dbReference type="PANTHER" id="PTHR43861">
    <property type="entry name" value="TRANS-ACONITATE 2-METHYLTRANSFERASE-RELATED"/>
    <property type="match status" value="1"/>
</dbReference>
<reference evidence="2" key="1">
    <citation type="submission" date="2021-01" db="EMBL/GenBank/DDBJ databases">
        <title>Whole genome shotgun sequence of Planotetraspora thailandica NBRC 104271.</title>
        <authorList>
            <person name="Komaki H."/>
            <person name="Tamura T."/>
        </authorList>
    </citation>
    <scope>NUCLEOTIDE SEQUENCE</scope>
    <source>
        <strain evidence="2">NBRC 104271</strain>
    </source>
</reference>
<dbReference type="InterPro" id="IPR025714">
    <property type="entry name" value="Methyltranfer_dom"/>
</dbReference>
<protein>
    <submittedName>
        <fullName evidence="2">Methyltransferase</fullName>
    </submittedName>
</protein>
<keyword evidence="2" id="KW-0808">Transferase</keyword>
<evidence type="ECO:0000259" key="1">
    <source>
        <dbReference type="Pfam" id="PF13847"/>
    </source>
</evidence>
<dbReference type="CDD" id="cd02440">
    <property type="entry name" value="AdoMet_MTases"/>
    <property type="match status" value="1"/>
</dbReference>
<evidence type="ECO:0000313" key="2">
    <source>
        <dbReference type="EMBL" id="GII52372.1"/>
    </source>
</evidence>
<dbReference type="Proteomes" id="UP000605992">
    <property type="component" value="Unassembled WGS sequence"/>
</dbReference>
<dbReference type="PANTHER" id="PTHR43861:SF1">
    <property type="entry name" value="TRANS-ACONITATE 2-METHYLTRANSFERASE"/>
    <property type="match status" value="1"/>
</dbReference>
<dbReference type="AlphaFoldDB" id="A0A8J3XRS6"/>
<dbReference type="InterPro" id="IPR029063">
    <property type="entry name" value="SAM-dependent_MTases_sf"/>
</dbReference>
<keyword evidence="3" id="KW-1185">Reference proteome</keyword>
<dbReference type="SUPFAM" id="SSF53335">
    <property type="entry name" value="S-adenosyl-L-methionine-dependent methyltransferases"/>
    <property type="match status" value="1"/>
</dbReference>
<organism evidence="2 3">
    <name type="scientific">Planotetraspora thailandica</name>
    <dbReference type="NCBI Taxonomy" id="487172"/>
    <lineage>
        <taxon>Bacteria</taxon>
        <taxon>Bacillati</taxon>
        <taxon>Actinomycetota</taxon>
        <taxon>Actinomycetes</taxon>
        <taxon>Streptosporangiales</taxon>
        <taxon>Streptosporangiaceae</taxon>
        <taxon>Planotetraspora</taxon>
    </lineage>
</organism>
<proteinExistence type="predicted"/>
<dbReference type="Gene3D" id="3.40.50.150">
    <property type="entry name" value="Vaccinia Virus protein VP39"/>
    <property type="match status" value="1"/>
</dbReference>
<feature type="domain" description="Methyltransferase" evidence="1">
    <location>
        <begin position="34"/>
        <end position="162"/>
    </location>
</feature>
<dbReference type="Pfam" id="PF13847">
    <property type="entry name" value="Methyltransf_31"/>
    <property type="match status" value="1"/>
</dbReference>